<gene>
    <name evidence="1" type="ORF">L596_015359</name>
</gene>
<sequence>MFTKKEEDSVLPFSKVFIIETRKSCSPVQIKSAHTTKKSRDSPTGNSIAHLLALFARLFTSQSIALLNFPRDRRLSEVRIALATAGNQFLGSFTPIFDFFFQHNVLRRHSLGLVTSVRALELLVRSVGPASSAWMRVWRICYQFVFFQRL</sequence>
<dbReference type="EMBL" id="AZBU02000004">
    <property type="protein sequence ID" value="TKR81497.1"/>
    <property type="molecule type" value="Genomic_DNA"/>
</dbReference>
<comment type="caution">
    <text evidence="1">The sequence shown here is derived from an EMBL/GenBank/DDBJ whole genome shotgun (WGS) entry which is preliminary data.</text>
</comment>
<dbReference type="AlphaFoldDB" id="A0A4U5NEQ9"/>
<organism evidence="1">
    <name type="scientific">Steinernema carpocapsae</name>
    <name type="common">Entomopathogenic nematode</name>
    <dbReference type="NCBI Taxonomy" id="34508"/>
    <lineage>
        <taxon>Eukaryota</taxon>
        <taxon>Metazoa</taxon>
        <taxon>Ecdysozoa</taxon>
        <taxon>Nematoda</taxon>
        <taxon>Chromadorea</taxon>
        <taxon>Rhabditida</taxon>
        <taxon>Tylenchina</taxon>
        <taxon>Panagrolaimomorpha</taxon>
        <taxon>Strongyloidoidea</taxon>
        <taxon>Steinernematidae</taxon>
        <taxon>Steinernema</taxon>
    </lineage>
</organism>
<accession>A0A4U5NEQ9</accession>
<protein>
    <submittedName>
        <fullName evidence="1">Uncharacterized protein</fullName>
    </submittedName>
</protein>
<reference evidence="1" key="3">
    <citation type="journal article" date="2019" name="G3 (Bethesda)">
        <title>Hybrid Assembly of the Genome of the Entomopathogenic Nematode Steinernema carpocapsae Identifies the X-Chromosome.</title>
        <authorList>
            <person name="Serra L."/>
            <person name="Macchietto M."/>
            <person name="Macias-Munoz A."/>
            <person name="McGill C.J."/>
            <person name="Rodriguez I.M."/>
            <person name="Rodriguez B."/>
            <person name="Murad R."/>
            <person name="Mortazavi A."/>
        </authorList>
    </citation>
    <scope>NUCLEOTIDE SEQUENCE</scope>
    <source>
        <strain evidence="1">ALL</strain>
    </source>
</reference>
<proteinExistence type="predicted"/>
<evidence type="ECO:0000313" key="1">
    <source>
        <dbReference type="EMBL" id="TKR81497.1"/>
    </source>
</evidence>
<reference evidence="1" key="1">
    <citation type="submission" date="2013-11" db="EMBL/GenBank/DDBJ databases">
        <authorList>
            <person name="Sternberg P."/>
            <person name="Dillman A."/>
            <person name="Macchietto M."/>
        </authorList>
    </citation>
    <scope>NUCLEOTIDE SEQUENCE</scope>
    <source>
        <strain evidence="1">ALL</strain>
    </source>
</reference>
<reference evidence="1" key="2">
    <citation type="journal article" date="2015" name="Genome Biol.">
        <title>Comparative genomics of Steinernema reveals deeply conserved gene regulatory networks.</title>
        <authorList>
            <person name="Dillman A.R."/>
            <person name="Macchietto M."/>
            <person name="Porter C.F."/>
            <person name="Rogers A."/>
            <person name="Williams B."/>
            <person name="Antoshechkin I."/>
            <person name="Lee M.M."/>
            <person name="Goodwin Z."/>
            <person name="Lu X."/>
            <person name="Lewis E.E."/>
            <person name="Goodrich-Blair H."/>
            <person name="Stock S.P."/>
            <person name="Adams B.J."/>
            <person name="Sternberg P.W."/>
            <person name="Mortazavi A."/>
        </authorList>
    </citation>
    <scope>NUCLEOTIDE SEQUENCE [LARGE SCALE GENOMIC DNA]</scope>
    <source>
        <strain evidence="1">ALL</strain>
    </source>
</reference>
<name>A0A4U5NEQ9_STECR</name>